<evidence type="ECO:0000313" key="1">
    <source>
        <dbReference type="EMBL" id="CAG5175367.1"/>
    </source>
</evidence>
<reference evidence="1" key="1">
    <citation type="submission" date="2021-05" db="EMBL/GenBank/DDBJ databases">
        <authorList>
            <person name="Stam R."/>
        </authorList>
    </citation>
    <scope>NUCLEOTIDE SEQUENCE</scope>
    <source>
        <strain evidence="1">CS162</strain>
    </source>
</reference>
<dbReference type="InterPro" id="IPR050849">
    <property type="entry name" value="HAD-like_hydrolase_phosphatase"/>
</dbReference>
<gene>
    <name evidence="2" type="ORF">ALTATR162_LOCUS10682</name>
    <name evidence="1" type="ORF">ALTATR162_LOCUS8063</name>
</gene>
<sequence>MSTSTKPPFNKASPIHWILDWDGTVTRKDTLDTLVSISAAIKPDFPTQDHWNNVSKAYMDDYTATLAQIAPEDKLPTTVSGEKRLLAQMKPVEQRSLSRVSSSGIFAGLTREVIEAGARQAIDSRATELRNGFSELFKHIHDDRENDGFVLLSVNWSRHFIQSCLGASGIHGVPTYSVFSNELDKVDSGEQSTGVIVPATNNGGSLIMSSGDKLEQMERMQEFRGQKVYVGDSWTDIECLLAANLGICIRDDPMGSSQKKLAEALTRLGVSCPRLKDYREADEWGVVWARDFAEIQDWVESKST</sequence>
<dbReference type="InterPro" id="IPR023214">
    <property type="entry name" value="HAD_sf"/>
</dbReference>
<evidence type="ECO:0000313" key="3">
    <source>
        <dbReference type="Proteomes" id="UP000676310"/>
    </source>
</evidence>
<dbReference type="Gene3D" id="3.40.50.1000">
    <property type="entry name" value="HAD superfamily/HAD-like"/>
    <property type="match status" value="1"/>
</dbReference>
<protein>
    <submittedName>
        <fullName evidence="1">Uncharacterized protein</fullName>
    </submittedName>
</protein>
<dbReference type="Proteomes" id="UP000676310">
    <property type="component" value="Unassembled WGS sequence"/>
</dbReference>
<organism evidence="1 3">
    <name type="scientific">Alternaria atra</name>
    <dbReference type="NCBI Taxonomy" id="119953"/>
    <lineage>
        <taxon>Eukaryota</taxon>
        <taxon>Fungi</taxon>
        <taxon>Dikarya</taxon>
        <taxon>Ascomycota</taxon>
        <taxon>Pezizomycotina</taxon>
        <taxon>Dothideomycetes</taxon>
        <taxon>Pleosporomycetidae</taxon>
        <taxon>Pleosporales</taxon>
        <taxon>Pleosporineae</taxon>
        <taxon>Pleosporaceae</taxon>
        <taxon>Alternaria</taxon>
        <taxon>Alternaria sect. Ulocladioides</taxon>
    </lineage>
</organism>
<dbReference type="PANTHER" id="PTHR28181">
    <property type="entry name" value="UPF0655 PROTEIN YCR015C"/>
    <property type="match status" value="1"/>
</dbReference>
<dbReference type="AlphaFoldDB" id="A0A8J2N819"/>
<accession>A0A8J2N819</accession>
<comment type="caution">
    <text evidence="1">The sequence shown here is derived from an EMBL/GenBank/DDBJ whole genome shotgun (WGS) entry which is preliminary data.</text>
</comment>
<keyword evidence="3" id="KW-1185">Reference proteome</keyword>
<proteinExistence type="predicted"/>
<evidence type="ECO:0000313" key="2">
    <source>
        <dbReference type="EMBL" id="CAG5183641.1"/>
    </source>
</evidence>
<dbReference type="EMBL" id="CAJRGZ010000022">
    <property type="protein sequence ID" value="CAG5175367.1"/>
    <property type="molecule type" value="Genomic_DNA"/>
</dbReference>
<dbReference type="InterPro" id="IPR036412">
    <property type="entry name" value="HAD-like_sf"/>
</dbReference>
<dbReference type="OrthoDB" id="10255128at2759"/>
<name>A0A8J2N819_9PLEO</name>
<dbReference type="RefSeq" id="XP_043174255.1">
    <property type="nucleotide sequence ID" value="XM_043318320.1"/>
</dbReference>
<dbReference type="PANTHER" id="PTHR28181:SF1">
    <property type="entry name" value="COLD TOLERANCE PROTEIN 1"/>
    <property type="match status" value="1"/>
</dbReference>
<dbReference type="EMBL" id="CAJRGZ010000029">
    <property type="protein sequence ID" value="CAG5183641.1"/>
    <property type="molecule type" value="Genomic_DNA"/>
</dbReference>
<dbReference type="SUPFAM" id="SSF56784">
    <property type="entry name" value="HAD-like"/>
    <property type="match status" value="1"/>
</dbReference>
<dbReference type="GeneID" id="67010870"/>